<dbReference type="GO" id="GO:0005524">
    <property type="term" value="F:ATP binding"/>
    <property type="evidence" value="ECO:0007669"/>
    <property type="project" value="UniProtKB-UniRule"/>
</dbReference>
<dbReference type="Gene3D" id="1.20.1200.10">
    <property type="entry name" value="Cobalamin adenosyltransferase-like"/>
    <property type="match status" value="1"/>
</dbReference>
<keyword evidence="2 4" id="KW-0547">Nucleotide-binding</keyword>
<dbReference type="PANTHER" id="PTHR12213:SF0">
    <property type="entry name" value="CORRINOID ADENOSYLTRANSFERASE MMAB"/>
    <property type="match status" value="1"/>
</dbReference>
<dbReference type="AlphaFoldDB" id="A0A2W7NNV6"/>
<evidence type="ECO:0000256" key="2">
    <source>
        <dbReference type="ARBA" id="ARBA00022741"/>
    </source>
</evidence>
<keyword evidence="7" id="KW-1185">Reference proteome</keyword>
<dbReference type="EC" id="2.5.1.17" evidence="4"/>
<comment type="catalytic activity">
    <reaction evidence="4">
        <text>2 cob(II)alamin + reduced [electron-transfer flavoprotein] + 2 ATP = 2 adenosylcob(III)alamin + 2 triphosphate + oxidized [electron-transfer flavoprotein] + 3 H(+)</text>
        <dbReference type="Rhea" id="RHEA:28671"/>
        <dbReference type="Rhea" id="RHEA-COMP:10685"/>
        <dbReference type="Rhea" id="RHEA-COMP:10686"/>
        <dbReference type="ChEBI" id="CHEBI:15378"/>
        <dbReference type="ChEBI" id="CHEBI:16304"/>
        <dbReference type="ChEBI" id="CHEBI:18036"/>
        <dbReference type="ChEBI" id="CHEBI:18408"/>
        <dbReference type="ChEBI" id="CHEBI:30616"/>
        <dbReference type="ChEBI" id="CHEBI:57692"/>
        <dbReference type="ChEBI" id="CHEBI:58307"/>
        <dbReference type="EC" id="2.5.1.17"/>
    </reaction>
</comment>
<dbReference type="InterPro" id="IPR036451">
    <property type="entry name" value="CblAdoTrfase-like_sf"/>
</dbReference>
<dbReference type="RefSeq" id="WP_111446585.1">
    <property type="nucleotide sequence ID" value="NZ_QKZK01000028.1"/>
</dbReference>
<dbReference type="OrthoDB" id="9778896at2"/>
<evidence type="ECO:0000256" key="3">
    <source>
        <dbReference type="ARBA" id="ARBA00022840"/>
    </source>
</evidence>
<protein>
    <recommendedName>
        <fullName evidence="4">Corrinoid adenosyltransferase</fullName>
        <ecNumber evidence="4">2.5.1.17</ecNumber>
    </recommendedName>
    <alternativeName>
        <fullName evidence="4">Cob(II)alamin adenosyltransferase</fullName>
    </alternativeName>
    <alternativeName>
        <fullName evidence="4">Cob(II)yrinic acid a,c-diamide adenosyltransferase</fullName>
    </alternativeName>
    <alternativeName>
        <fullName evidence="4">Cobinamide/cobalamin adenosyltransferase</fullName>
    </alternativeName>
</protein>
<dbReference type="SUPFAM" id="SSF89028">
    <property type="entry name" value="Cobalamin adenosyltransferase-like"/>
    <property type="match status" value="1"/>
</dbReference>
<gene>
    <name evidence="6" type="ORF">LX69_02756</name>
</gene>
<dbReference type="Proteomes" id="UP000249239">
    <property type="component" value="Unassembled WGS sequence"/>
</dbReference>
<evidence type="ECO:0000313" key="7">
    <source>
        <dbReference type="Proteomes" id="UP000249239"/>
    </source>
</evidence>
<dbReference type="InterPro" id="IPR029499">
    <property type="entry name" value="PduO-typ"/>
</dbReference>
<comment type="caution">
    <text evidence="6">The sequence shown here is derived from an EMBL/GenBank/DDBJ whole genome shotgun (WGS) entry which is preliminary data.</text>
</comment>
<comment type="catalytic activity">
    <reaction evidence="4">
        <text>2 cob(II)yrinate a,c diamide + reduced [electron-transfer flavoprotein] + 2 ATP = 2 adenosylcob(III)yrinate a,c-diamide + 2 triphosphate + oxidized [electron-transfer flavoprotein] + 3 H(+)</text>
        <dbReference type="Rhea" id="RHEA:11528"/>
        <dbReference type="Rhea" id="RHEA-COMP:10685"/>
        <dbReference type="Rhea" id="RHEA-COMP:10686"/>
        <dbReference type="ChEBI" id="CHEBI:15378"/>
        <dbReference type="ChEBI" id="CHEBI:18036"/>
        <dbReference type="ChEBI" id="CHEBI:30616"/>
        <dbReference type="ChEBI" id="CHEBI:57692"/>
        <dbReference type="ChEBI" id="CHEBI:58307"/>
        <dbReference type="ChEBI" id="CHEBI:58503"/>
        <dbReference type="ChEBI" id="CHEBI:58537"/>
        <dbReference type="EC" id="2.5.1.17"/>
    </reaction>
</comment>
<accession>A0A2W7NNV6</accession>
<comment type="similarity">
    <text evidence="4">Belongs to the Cob(I)alamin adenosyltransferase family.</text>
</comment>
<name>A0A2W7NNV6_9BACT</name>
<keyword evidence="4" id="KW-0169">Cobalamin biosynthesis</keyword>
<dbReference type="NCBIfam" id="TIGR00636">
    <property type="entry name" value="PduO_Nterm"/>
    <property type="match status" value="1"/>
</dbReference>
<evidence type="ECO:0000256" key="1">
    <source>
        <dbReference type="ARBA" id="ARBA00022679"/>
    </source>
</evidence>
<organism evidence="6 7">
    <name type="scientific">Breznakibacter xylanolyticus</name>
    <dbReference type="NCBI Taxonomy" id="990"/>
    <lineage>
        <taxon>Bacteria</taxon>
        <taxon>Pseudomonadati</taxon>
        <taxon>Bacteroidota</taxon>
        <taxon>Bacteroidia</taxon>
        <taxon>Marinilabiliales</taxon>
        <taxon>Marinilabiliaceae</taxon>
        <taxon>Breznakibacter</taxon>
    </lineage>
</organism>
<reference evidence="6 7" key="1">
    <citation type="submission" date="2018-06" db="EMBL/GenBank/DDBJ databases">
        <title>Genomic Encyclopedia of Archaeal and Bacterial Type Strains, Phase II (KMG-II): from individual species to whole genera.</title>
        <authorList>
            <person name="Goeker M."/>
        </authorList>
    </citation>
    <scope>NUCLEOTIDE SEQUENCE [LARGE SCALE GENOMIC DNA]</scope>
    <source>
        <strain evidence="6 7">DSM 6779</strain>
    </source>
</reference>
<feature type="domain" description="Cobalamin adenosyltransferase-like" evidence="5">
    <location>
        <begin position="6"/>
        <end position="170"/>
    </location>
</feature>
<evidence type="ECO:0000259" key="5">
    <source>
        <dbReference type="Pfam" id="PF01923"/>
    </source>
</evidence>
<dbReference type="Pfam" id="PF01923">
    <property type="entry name" value="Cob_adeno_trans"/>
    <property type="match status" value="1"/>
</dbReference>
<sequence length="187" mass="21502">MKKSLVYTKTGDKGQTSLIGGTRVPKQHIRLEAYGTIDELNAYIGMIWSYPVPEDVKKMIYDIQNQLFVVGAWLATDDAASDMKQQLIGDDALTQRLEEEMDRLENDLPPLKYFVLPGGHPAVAAAHIVRTVCRRAERCVMRLNDEFPVEGWILVFLNRLSDYFFVLSRHLTNYFQVDEIPWVPVKR</sequence>
<dbReference type="GO" id="GO:0008817">
    <property type="term" value="F:corrinoid adenosyltransferase activity"/>
    <property type="evidence" value="ECO:0007669"/>
    <property type="project" value="UniProtKB-UniRule"/>
</dbReference>
<keyword evidence="1 4" id="KW-0808">Transferase</keyword>
<dbReference type="PANTHER" id="PTHR12213">
    <property type="entry name" value="CORRINOID ADENOSYLTRANSFERASE"/>
    <property type="match status" value="1"/>
</dbReference>
<comment type="pathway">
    <text evidence="4">Cofactor biosynthesis; adenosylcobalamin biosynthesis; adenosylcobalamin from cob(II)yrinate a,c-diamide: step 2/7.</text>
</comment>
<evidence type="ECO:0000256" key="4">
    <source>
        <dbReference type="RuleBase" id="RU366026"/>
    </source>
</evidence>
<evidence type="ECO:0000313" key="6">
    <source>
        <dbReference type="EMBL" id="PZX12952.1"/>
    </source>
</evidence>
<keyword evidence="3 4" id="KW-0067">ATP-binding</keyword>
<dbReference type="UniPathway" id="UPA00148">
    <property type="reaction ID" value="UER00233"/>
</dbReference>
<proteinExistence type="inferred from homology"/>
<dbReference type="GO" id="GO:0009236">
    <property type="term" value="P:cobalamin biosynthetic process"/>
    <property type="evidence" value="ECO:0007669"/>
    <property type="project" value="UniProtKB-UniRule"/>
</dbReference>
<dbReference type="InterPro" id="IPR016030">
    <property type="entry name" value="CblAdoTrfase-like"/>
</dbReference>
<dbReference type="EMBL" id="QKZK01000028">
    <property type="protein sequence ID" value="PZX12952.1"/>
    <property type="molecule type" value="Genomic_DNA"/>
</dbReference>